<evidence type="ECO:0000256" key="2">
    <source>
        <dbReference type="SAM" id="SignalP"/>
    </source>
</evidence>
<dbReference type="RefSeq" id="WP_196955415.1">
    <property type="nucleotide sequence ID" value="NZ_JADWYK010000007.1"/>
</dbReference>
<proteinExistence type="predicted"/>
<accession>A0ABS0L2P8</accession>
<keyword evidence="4" id="KW-1185">Reference proteome</keyword>
<feature type="chain" id="PRO_5047014148" description="DUF3300 domain-containing protein" evidence="2">
    <location>
        <begin position="25"/>
        <end position="266"/>
    </location>
</feature>
<keyword evidence="2" id="KW-0732">Signal</keyword>
<evidence type="ECO:0000256" key="1">
    <source>
        <dbReference type="SAM" id="MobiDB-lite"/>
    </source>
</evidence>
<feature type="compositionally biased region" description="Basic and acidic residues" evidence="1">
    <location>
        <begin position="192"/>
        <end position="214"/>
    </location>
</feature>
<feature type="compositionally biased region" description="Polar residues" evidence="1">
    <location>
        <begin position="176"/>
        <end position="187"/>
    </location>
</feature>
<name>A0ABS0L2P8_9BACT</name>
<sequence length="266" mass="29805">MKTLLKSGLALVLGMLLYSGSAQAQVQINVNTPYWGPSVGPDVQYYYIPEIDGYYDLYSGQYLFFDPVYGAWVSSPYLPRAYAAYDPRFFHPVVVQYVGRQPWGYLRDHRAYCDRWGVQPGRYYGSRWPGRGYAAYPHGYNPGYYANRPGNQAGYARDNNRDQYNSRNDNRDNRGTYGSRSDNRSSQGGYDNRGDNNRPNGRNDNRGSYERPDRSNQNGNGRSGSAMPNGQSNSGRGNYSAPGGRGSQPQQAPGNTQSGRGRSRGQ</sequence>
<feature type="compositionally biased region" description="Polar residues" evidence="1">
    <location>
        <begin position="226"/>
        <end position="237"/>
    </location>
</feature>
<comment type="caution">
    <text evidence="3">The sequence shown here is derived from an EMBL/GenBank/DDBJ whole genome shotgun (WGS) entry which is preliminary data.</text>
</comment>
<feature type="compositionally biased region" description="Polar residues" evidence="1">
    <location>
        <begin position="247"/>
        <end position="260"/>
    </location>
</feature>
<feature type="signal peptide" evidence="2">
    <location>
        <begin position="1"/>
        <end position="24"/>
    </location>
</feature>
<evidence type="ECO:0000313" key="3">
    <source>
        <dbReference type="EMBL" id="MBG8554393.1"/>
    </source>
</evidence>
<gene>
    <name evidence="3" type="ORF">I5L79_12600</name>
</gene>
<feature type="region of interest" description="Disordered" evidence="1">
    <location>
        <begin position="149"/>
        <end position="266"/>
    </location>
</feature>
<organism evidence="3 4">
    <name type="scientific">Hymenobacter guriensis</name>
    <dbReference type="NCBI Taxonomy" id="2793065"/>
    <lineage>
        <taxon>Bacteria</taxon>
        <taxon>Pseudomonadati</taxon>
        <taxon>Bacteroidota</taxon>
        <taxon>Cytophagia</taxon>
        <taxon>Cytophagales</taxon>
        <taxon>Hymenobacteraceae</taxon>
        <taxon>Hymenobacter</taxon>
    </lineage>
</organism>
<reference evidence="3 4" key="1">
    <citation type="submission" date="2020-11" db="EMBL/GenBank/DDBJ databases">
        <title>Hymenobacter sp.</title>
        <authorList>
            <person name="Kim M.K."/>
        </authorList>
    </citation>
    <scope>NUCLEOTIDE SEQUENCE [LARGE SCALE GENOMIC DNA]</scope>
    <source>
        <strain evidence="3 4">BT594</strain>
    </source>
</reference>
<protein>
    <recommendedName>
        <fullName evidence="5">DUF3300 domain-containing protein</fullName>
    </recommendedName>
</protein>
<dbReference type="Proteomes" id="UP000601099">
    <property type="component" value="Unassembled WGS sequence"/>
</dbReference>
<evidence type="ECO:0000313" key="4">
    <source>
        <dbReference type="Proteomes" id="UP000601099"/>
    </source>
</evidence>
<dbReference type="EMBL" id="JADWYK010000007">
    <property type="protein sequence ID" value="MBG8554393.1"/>
    <property type="molecule type" value="Genomic_DNA"/>
</dbReference>
<evidence type="ECO:0008006" key="5">
    <source>
        <dbReference type="Google" id="ProtNLM"/>
    </source>
</evidence>